<dbReference type="InterPro" id="IPR027417">
    <property type="entry name" value="P-loop_NTPase"/>
</dbReference>
<dbReference type="OrthoDB" id="2370729at2759"/>
<dbReference type="Proteomes" id="UP000266861">
    <property type="component" value="Unassembled WGS sequence"/>
</dbReference>
<accession>A0A397GRV0</accession>
<comment type="caution">
    <text evidence="2">The sequence shown here is derived from an EMBL/GenBank/DDBJ whole genome shotgun (WGS) entry which is preliminary data.</text>
</comment>
<dbReference type="InterPro" id="IPR013761">
    <property type="entry name" value="SAM/pointed_sf"/>
</dbReference>
<organism evidence="2 3">
    <name type="scientific">Diversispora epigaea</name>
    <dbReference type="NCBI Taxonomy" id="1348612"/>
    <lineage>
        <taxon>Eukaryota</taxon>
        <taxon>Fungi</taxon>
        <taxon>Fungi incertae sedis</taxon>
        <taxon>Mucoromycota</taxon>
        <taxon>Glomeromycotina</taxon>
        <taxon>Glomeromycetes</taxon>
        <taxon>Diversisporales</taxon>
        <taxon>Diversisporaceae</taxon>
        <taxon>Diversispora</taxon>
    </lineage>
</organism>
<dbReference type="EMBL" id="PQFF01000388">
    <property type="protein sequence ID" value="RHZ53525.1"/>
    <property type="molecule type" value="Genomic_DNA"/>
</dbReference>
<protein>
    <recommendedName>
        <fullName evidence="4">SAM domain-containing protein</fullName>
    </recommendedName>
</protein>
<dbReference type="SUPFAM" id="SSF52540">
    <property type="entry name" value="P-loop containing nucleoside triphosphate hydrolases"/>
    <property type="match status" value="1"/>
</dbReference>
<dbReference type="AlphaFoldDB" id="A0A397GRV0"/>
<name>A0A397GRV0_9GLOM</name>
<evidence type="ECO:0000256" key="1">
    <source>
        <dbReference type="SAM" id="MobiDB-lite"/>
    </source>
</evidence>
<feature type="region of interest" description="Disordered" evidence="1">
    <location>
        <begin position="97"/>
        <end position="125"/>
    </location>
</feature>
<evidence type="ECO:0000313" key="2">
    <source>
        <dbReference type="EMBL" id="RHZ53525.1"/>
    </source>
</evidence>
<sequence length="732" mass="84609">MSSDVTSSSIGVMSNLLTVEQVKAWSREDVKAFLQNNKTGLDLEDGDIDKIYNQRIKGNNFLDFTATDFERWGIPGGPSKNIETLIKDIQGDEIASSKKSYTVGKRKPEGSDEGNEGSDRKKEKLIDHNPESIVEFFEKQEGIKDDFTELHELCIYEFKFERKGISDKQLYPLPALQSAPGGRKSFFLDELASLKSEDLGRYLQLKLSNLEKEGKRGEKRRKATVYGNIRRGLVMRILWSYFFNASKLGWNIFCKKFREYFDSLDTLTAIQSIIHHSKKSVFLCIDETMKILSGDHANIGNIEILLNELYKPYHTLSYSNSKFHFVVSTLDAINIFDTQRPIIWIPLRRLALSESIKLFNKITENLNNHNNHHRLFVIKKCIADCNGHPRTLEKFYQLLSGDDTALNTDIYSSLIERLAKNLSQWFSPITFSIIKKALLGDAISLACVIENTWRTYTLRDLISTGIYINSLTDGDEVFNVIPTLSPVGLRYFCISHKNNTNNDVKTVTKILRDLLTTEYSFDDEVMDGKPFERFYANWELLYRVLRGEGMKISLCMIYGLPYIDQPEIELRHKIGIARLESKEFPPPDEICDAAGKSIENFVNYVLIPTKKNNSGFDMVIFERKIKEKYEHTRNKYLSHVRCDSKRTRKSTMKWSKGTYYDRSDVGKLKMIIDDIYLVFVAWRGVEPLNNEIKNNKNIIIVKREILKKIYTPSLVTRPQFYIDILEQIKYKG</sequence>
<dbReference type="Gene3D" id="1.10.150.50">
    <property type="entry name" value="Transcription Factor, Ets-1"/>
    <property type="match status" value="1"/>
</dbReference>
<evidence type="ECO:0000313" key="3">
    <source>
        <dbReference type="Proteomes" id="UP000266861"/>
    </source>
</evidence>
<gene>
    <name evidence="2" type="ORF">Glove_441g114</name>
</gene>
<proteinExistence type="predicted"/>
<evidence type="ECO:0008006" key="4">
    <source>
        <dbReference type="Google" id="ProtNLM"/>
    </source>
</evidence>
<keyword evidence="3" id="KW-1185">Reference proteome</keyword>
<reference evidence="2 3" key="1">
    <citation type="submission" date="2018-08" db="EMBL/GenBank/DDBJ databases">
        <title>Genome and evolution of the arbuscular mycorrhizal fungus Diversispora epigaea (formerly Glomus versiforme) and its bacterial endosymbionts.</title>
        <authorList>
            <person name="Sun X."/>
            <person name="Fei Z."/>
            <person name="Harrison M."/>
        </authorList>
    </citation>
    <scope>NUCLEOTIDE SEQUENCE [LARGE SCALE GENOMIC DNA]</scope>
    <source>
        <strain evidence="2 3">IT104</strain>
    </source>
</reference>